<dbReference type="SUPFAM" id="SSF54523">
    <property type="entry name" value="Pili subunits"/>
    <property type="match status" value="1"/>
</dbReference>
<keyword evidence="3" id="KW-0281">Fimbrium</keyword>
<dbReference type="Gene3D" id="3.30.700.10">
    <property type="entry name" value="Glycoprotein, Type 4 Pilin"/>
    <property type="match status" value="1"/>
</dbReference>
<keyword evidence="4" id="KW-0472">Membrane</keyword>
<protein>
    <submittedName>
        <fullName evidence="5">Pilin</fullName>
    </submittedName>
</protein>
<feature type="transmembrane region" description="Helical" evidence="4">
    <location>
        <begin position="21"/>
        <end position="40"/>
    </location>
</feature>
<dbReference type="InterPro" id="IPR001082">
    <property type="entry name" value="Pilin"/>
</dbReference>
<dbReference type="PROSITE" id="PS00409">
    <property type="entry name" value="PROKAR_NTER_METHYL"/>
    <property type="match status" value="1"/>
</dbReference>
<evidence type="ECO:0000256" key="4">
    <source>
        <dbReference type="SAM" id="Phobius"/>
    </source>
</evidence>
<dbReference type="AlphaFoldDB" id="A0AAU8I412"/>
<accession>A0AAU8I412</accession>
<dbReference type="Pfam" id="PF07963">
    <property type="entry name" value="N_methyl"/>
    <property type="match status" value="1"/>
</dbReference>
<sequence length="148" mass="15785">MSVLGESMQRRTVHGFTLIELMVVVAIIAVLSAIALPIYMDYLAKAQAVAALREITIGKAAYESLVARGAGVDEYSAQGVSLQASSVRCNAITVSAPADGITRAIVCKMNGGSDIQDKEMRWDRSAEGGWICSSSARQKYIPVECKAD</sequence>
<dbReference type="Pfam" id="PF00114">
    <property type="entry name" value="Pilin"/>
    <property type="match status" value="1"/>
</dbReference>
<comment type="similarity">
    <text evidence="1 3">Belongs to the N-Me-Phe pilin family.</text>
</comment>
<reference evidence="5" key="1">
    <citation type="submission" date="2023-08" db="EMBL/GenBank/DDBJ databases">
        <title>Complete genome sequence of Xanthomonas indica.</title>
        <authorList>
            <person name="Patil P.B."/>
            <person name="Rana R."/>
        </authorList>
    </citation>
    <scope>NUCLEOTIDE SEQUENCE</scope>
    <source>
        <strain evidence="5">PPL560</strain>
    </source>
</reference>
<dbReference type="RefSeq" id="WP_311195437.1">
    <property type="nucleotide sequence ID" value="NZ_CP131914.1"/>
</dbReference>
<evidence type="ECO:0000256" key="3">
    <source>
        <dbReference type="RuleBase" id="RU000389"/>
    </source>
</evidence>
<dbReference type="KEGG" id="xin:Q7W82_17965"/>
<evidence type="ECO:0000256" key="2">
    <source>
        <dbReference type="ARBA" id="ARBA00022481"/>
    </source>
</evidence>
<dbReference type="NCBIfam" id="TIGR02532">
    <property type="entry name" value="IV_pilin_GFxxxE"/>
    <property type="match status" value="1"/>
</dbReference>
<keyword evidence="2" id="KW-0488">Methylation</keyword>
<name>A0AAU8I412_9XANT</name>
<dbReference type="GO" id="GO:0009289">
    <property type="term" value="C:pilus"/>
    <property type="evidence" value="ECO:0007669"/>
    <property type="project" value="InterPro"/>
</dbReference>
<dbReference type="EMBL" id="CP131914">
    <property type="protein sequence ID" value="XCI80122.1"/>
    <property type="molecule type" value="Genomic_DNA"/>
</dbReference>
<keyword evidence="4" id="KW-1133">Transmembrane helix</keyword>
<proteinExistence type="inferred from homology"/>
<evidence type="ECO:0000256" key="1">
    <source>
        <dbReference type="ARBA" id="ARBA00005233"/>
    </source>
</evidence>
<dbReference type="InterPro" id="IPR012902">
    <property type="entry name" value="N_methyl_site"/>
</dbReference>
<keyword evidence="4" id="KW-0812">Transmembrane</keyword>
<dbReference type="GO" id="GO:0007155">
    <property type="term" value="P:cell adhesion"/>
    <property type="evidence" value="ECO:0007669"/>
    <property type="project" value="InterPro"/>
</dbReference>
<organism evidence="5">
    <name type="scientific">Xanthomonas indica</name>
    <dbReference type="NCBI Taxonomy" id="2912242"/>
    <lineage>
        <taxon>Bacteria</taxon>
        <taxon>Pseudomonadati</taxon>
        <taxon>Pseudomonadota</taxon>
        <taxon>Gammaproteobacteria</taxon>
        <taxon>Lysobacterales</taxon>
        <taxon>Lysobacteraceae</taxon>
        <taxon>Xanthomonas</taxon>
    </lineage>
</organism>
<gene>
    <name evidence="5" type="ORF">Q7W82_17965</name>
</gene>
<dbReference type="InterPro" id="IPR045584">
    <property type="entry name" value="Pilin-like"/>
</dbReference>
<evidence type="ECO:0000313" key="5">
    <source>
        <dbReference type="EMBL" id="XCI80122.1"/>
    </source>
</evidence>